<dbReference type="Proteomes" id="UP000008068">
    <property type="component" value="Unassembled WGS sequence"/>
</dbReference>
<dbReference type="eggNOG" id="ENOG502TEZ6">
    <property type="taxonomic scope" value="Eukaryota"/>
</dbReference>
<dbReference type="PROSITE" id="PS50097">
    <property type="entry name" value="BTB"/>
    <property type="match status" value="1"/>
</dbReference>
<keyword evidence="3" id="KW-1185">Reference proteome</keyword>
<dbReference type="InterPro" id="IPR000210">
    <property type="entry name" value="BTB/POZ_dom"/>
</dbReference>
<evidence type="ECO:0000259" key="1">
    <source>
        <dbReference type="PROSITE" id="PS50097"/>
    </source>
</evidence>
<dbReference type="OrthoDB" id="6046119at2759"/>
<dbReference type="Pfam" id="PF00651">
    <property type="entry name" value="BTB"/>
    <property type="match status" value="1"/>
</dbReference>
<dbReference type="OMA" id="IRRCEKF"/>
<feature type="domain" description="BTB" evidence="1">
    <location>
        <begin position="15"/>
        <end position="74"/>
    </location>
</feature>
<dbReference type="AlphaFoldDB" id="G0MUZ6"/>
<dbReference type="InterPro" id="IPR052664">
    <property type="entry name" value="BTB-MATH_domain_protein"/>
</dbReference>
<dbReference type="CDD" id="cd01165">
    <property type="entry name" value="BTB_POZ"/>
    <property type="match status" value="1"/>
</dbReference>
<dbReference type="InterPro" id="IPR011333">
    <property type="entry name" value="SKP1/BTB/POZ_sf"/>
</dbReference>
<name>G0MUZ6_CAEBE</name>
<accession>G0MUZ6</accession>
<dbReference type="PANTHER" id="PTHR22743:SF165">
    <property type="entry name" value="BTB AND MATH DOMAIN CONTAINING-RELATED"/>
    <property type="match status" value="1"/>
</dbReference>
<dbReference type="STRING" id="135651.G0MUZ6"/>
<dbReference type="HOGENOM" id="CLU_036654_1_0_1"/>
<reference evidence="3" key="1">
    <citation type="submission" date="2011-07" db="EMBL/GenBank/DDBJ databases">
        <authorList>
            <consortium name="Caenorhabditis brenneri Sequencing and Analysis Consortium"/>
            <person name="Wilson R.K."/>
        </authorList>
    </citation>
    <scope>NUCLEOTIDE SEQUENCE [LARGE SCALE GENOMIC DNA]</scope>
    <source>
        <strain evidence="3">PB2801</strain>
    </source>
</reference>
<organism evidence="3">
    <name type="scientific">Caenorhabditis brenneri</name>
    <name type="common">Nematode worm</name>
    <dbReference type="NCBI Taxonomy" id="135651"/>
    <lineage>
        <taxon>Eukaryota</taxon>
        <taxon>Metazoa</taxon>
        <taxon>Ecdysozoa</taxon>
        <taxon>Nematoda</taxon>
        <taxon>Chromadorea</taxon>
        <taxon>Rhabditida</taxon>
        <taxon>Rhabditina</taxon>
        <taxon>Rhabditomorpha</taxon>
        <taxon>Rhabditoidea</taxon>
        <taxon>Rhabditidae</taxon>
        <taxon>Peloderinae</taxon>
        <taxon>Caenorhabditis</taxon>
    </lineage>
</organism>
<dbReference type="InParanoid" id="G0MUZ6"/>
<protein>
    <recommendedName>
        <fullName evidence="1">BTB domain-containing protein</fullName>
    </recommendedName>
</protein>
<dbReference type="Gene3D" id="3.30.710.10">
    <property type="entry name" value="Potassium Channel Kv1.1, Chain A"/>
    <property type="match status" value="1"/>
</dbReference>
<sequence length="224" mass="25793">MKKQLVSFDDDKDMHDIVLIVGGKKFYCSKINLARHSGVLKSLLIGPYQERDKKEIELKEVSAIDFNNFLLLIHGASEVDDDNVKGLLELSNRWLAPAVLKRCSEFLMYRSKKSIRARFELAAQYGFEDAKKFIIGEISKPSKLSEFLPKDITVFDPTSMALLLEKSLKLHGISPGKKGTEGHWRYSDDLIRHLWSPNRGSYETMCQERWSSYHPQEDEDELSH</sequence>
<gene>
    <name evidence="2" type="ORF">CAEBREN_06117</name>
</gene>
<proteinExistence type="predicted"/>
<evidence type="ECO:0000313" key="2">
    <source>
        <dbReference type="EMBL" id="EGT44423.1"/>
    </source>
</evidence>
<dbReference type="EMBL" id="GL379813">
    <property type="protein sequence ID" value="EGT44423.1"/>
    <property type="molecule type" value="Genomic_DNA"/>
</dbReference>
<dbReference type="PANTHER" id="PTHR22743">
    <property type="entry name" value="MEPRIN/TRAF-LIKE MATH FAMILY-C.ELEGANS"/>
    <property type="match status" value="1"/>
</dbReference>
<evidence type="ECO:0000313" key="3">
    <source>
        <dbReference type="Proteomes" id="UP000008068"/>
    </source>
</evidence>
<dbReference type="SUPFAM" id="SSF54695">
    <property type="entry name" value="POZ domain"/>
    <property type="match status" value="1"/>
</dbReference>
<dbReference type="SMART" id="SM00225">
    <property type="entry name" value="BTB"/>
    <property type="match status" value="1"/>
</dbReference>